<evidence type="ECO:0000256" key="3">
    <source>
        <dbReference type="ARBA" id="ARBA00022741"/>
    </source>
</evidence>
<evidence type="ECO:0000313" key="8">
    <source>
        <dbReference type="EMBL" id="GAA4421360.1"/>
    </source>
</evidence>
<evidence type="ECO:0000256" key="5">
    <source>
        <dbReference type="ARBA" id="ARBA00022840"/>
    </source>
</evidence>
<organism evidence="8 9">
    <name type="scientific">Georgenia halophila</name>
    <dbReference type="NCBI Taxonomy" id="620889"/>
    <lineage>
        <taxon>Bacteria</taxon>
        <taxon>Bacillati</taxon>
        <taxon>Actinomycetota</taxon>
        <taxon>Actinomycetes</taxon>
        <taxon>Micrococcales</taxon>
        <taxon>Bogoriellaceae</taxon>
        <taxon>Georgenia</taxon>
    </lineage>
</organism>
<dbReference type="PANTHER" id="PTHR46566">
    <property type="entry name" value="1-PHOSPHOFRUCTOKINASE-RELATED"/>
    <property type="match status" value="1"/>
</dbReference>
<keyword evidence="5" id="KW-0067">ATP-binding</keyword>
<comment type="similarity">
    <text evidence="1">Belongs to the carbohydrate kinase PfkB family.</text>
</comment>
<dbReference type="PROSITE" id="PS00583">
    <property type="entry name" value="PFKB_KINASES_1"/>
    <property type="match status" value="1"/>
</dbReference>
<evidence type="ECO:0000256" key="1">
    <source>
        <dbReference type="ARBA" id="ARBA00010688"/>
    </source>
</evidence>
<dbReference type="PANTHER" id="PTHR46566:SF5">
    <property type="entry name" value="1-PHOSPHOFRUCTOKINASE"/>
    <property type="match status" value="1"/>
</dbReference>
<evidence type="ECO:0000256" key="6">
    <source>
        <dbReference type="PIRNR" id="PIRNR000535"/>
    </source>
</evidence>
<evidence type="ECO:0000256" key="4">
    <source>
        <dbReference type="ARBA" id="ARBA00022777"/>
    </source>
</evidence>
<dbReference type="SUPFAM" id="SSF53613">
    <property type="entry name" value="Ribokinase-like"/>
    <property type="match status" value="1"/>
</dbReference>
<proteinExistence type="inferred from homology"/>
<dbReference type="InterPro" id="IPR017583">
    <property type="entry name" value="Tagatose/fructose_Pkinase"/>
</dbReference>
<reference evidence="9" key="1">
    <citation type="journal article" date="2019" name="Int. J. Syst. Evol. Microbiol.">
        <title>The Global Catalogue of Microorganisms (GCM) 10K type strain sequencing project: providing services to taxonomists for standard genome sequencing and annotation.</title>
        <authorList>
            <consortium name="The Broad Institute Genomics Platform"/>
            <consortium name="The Broad Institute Genome Sequencing Center for Infectious Disease"/>
            <person name="Wu L."/>
            <person name="Ma J."/>
        </authorList>
    </citation>
    <scope>NUCLEOTIDE SEQUENCE [LARGE SCALE GENOMIC DNA]</scope>
    <source>
        <strain evidence="9">JCM 17810</strain>
    </source>
</reference>
<dbReference type="Proteomes" id="UP001500622">
    <property type="component" value="Unassembled WGS sequence"/>
</dbReference>
<comment type="caution">
    <text evidence="8">The sequence shown here is derived from an EMBL/GenBank/DDBJ whole genome shotgun (WGS) entry which is preliminary data.</text>
</comment>
<dbReference type="InterPro" id="IPR029056">
    <property type="entry name" value="Ribokinase-like"/>
</dbReference>
<keyword evidence="3" id="KW-0547">Nucleotide-binding</keyword>
<gene>
    <name evidence="8" type="ORF">GCM10023169_14220</name>
</gene>
<name>A0ABP8L496_9MICO</name>
<dbReference type="EMBL" id="BAABGN010000005">
    <property type="protein sequence ID" value="GAA4421360.1"/>
    <property type="molecule type" value="Genomic_DNA"/>
</dbReference>
<dbReference type="Gene3D" id="3.40.1190.20">
    <property type="match status" value="1"/>
</dbReference>
<dbReference type="InterPro" id="IPR002173">
    <property type="entry name" value="Carboh/pur_kinase_PfkB_CS"/>
</dbReference>
<dbReference type="RefSeq" id="WP_345215553.1">
    <property type="nucleotide sequence ID" value="NZ_BAABGN010000005.1"/>
</dbReference>
<keyword evidence="9" id="KW-1185">Reference proteome</keyword>
<evidence type="ECO:0000259" key="7">
    <source>
        <dbReference type="Pfam" id="PF00294"/>
    </source>
</evidence>
<protein>
    <submittedName>
        <fullName evidence="8">1-phosphofructokinase family hexose kinase</fullName>
    </submittedName>
</protein>
<dbReference type="InterPro" id="IPR011611">
    <property type="entry name" value="PfkB_dom"/>
</dbReference>
<keyword evidence="2 6" id="KW-0808">Transferase</keyword>
<sequence>MILAVTPNPALDLTYTVPALEVGAVHRVQSVAEAPGGKGVNVARVLTQLGETVTCAGFLGGATGRAVADRLDAAGIAQAWIPIDAETRRTVNVVDAAGATLLNEPGPTLDAGAWERLTGRASELLGAGDVLTVSGSLPPGSPDGALPSLVRAAAAREALVVVDTSGPGLLAAAAAGAHVLKPNEDELLRATGADDVLAGAAELIDAGAAAVLVSQGSAGALLVVRGPGGRRACRCRPAEVLQGNPTGAGDAAVAAIARALSGADAGAPLDVVLARSLPDVVALSGAAVLAPTAGAVDLDAYGRMTATVRTEEIRAH</sequence>
<dbReference type="NCBIfam" id="TIGR03168">
    <property type="entry name" value="1-PFK"/>
    <property type="match status" value="1"/>
</dbReference>
<evidence type="ECO:0000313" key="9">
    <source>
        <dbReference type="Proteomes" id="UP001500622"/>
    </source>
</evidence>
<dbReference type="PIRSF" id="PIRSF000535">
    <property type="entry name" value="1PFK/6PFK/LacC"/>
    <property type="match status" value="1"/>
</dbReference>
<feature type="domain" description="Carbohydrate kinase PfkB" evidence="7">
    <location>
        <begin position="12"/>
        <end position="261"/>
    </location>
</feature>
<accession>A0ABP8L496</accession>
<evidence type="ECO:0000256" key="2">
    <source>
        <dbReference type="ARBA" id="ARBA00022679"/>
    </source>
</evidence>
<keyword evidence="4" id="KW-0418">Kinase</keyword>
<dbReference type="Pfam" id="PF00294">
    <property type="entry name" value="PfkB"/>
    <property type="match status" value="1"/>
</dbReference>